<dbReference type="AlphaFoldDB" id="A0A9X2HKM0"/>
<proteinExistence type="predicted"/>
<name>A0A9X2HKM0_9MICC</name>
<comment type="caution">
    <text evidence="1">The sequence shown here is derived from an EMBL/GenBank/DDBJ whole genome shotgun (WGS) entry which is preliminary data.</text>
</comment>
<protein>
    <submittedName>
        <fullName evidence="1">Uncharacterized protein</fullName>
    </submittedName>
</protein>
<dbReference type="EMBL" id="JANAFB010000017">
    <property type="protein sequence ID" value="MCP3425998.1"/>
    <property type="molecule type" value="Genomic_DNA"/>
</dbReference>
<keyword evidence="2" id="KW-1185">Reference proteome</keyword>
<gene>
    <name evidence="1" type="ORF">NBM05_08285</name>
</gene>
<evidence type="ECO:0000313" key="2">
    <source>
        <dbReference type="Proteomes" id="UP001139502"/>
    </source>
</evidence>
<accession>A0A9X2HKM0</accession>
<organism evidence="1 2">
    <name type="scientific">Rothia santali</name>
    <dbReference type="NCBI Taxonomy" id="2949643"/>
    <lineage>
        <taxon>Bacteria</taxon>
        <taxon>Bacillati</taxon>
        <taxon>Actinomycetota</taxon>
        <taxon>Actinomycetes</taxon>
        <taxon>Micrococcales</taxon>
        <taxon>Micrococcaceae</taxon>
        <taxon>Rothia</taxon>
    </lineage>
</organism>
<dbReference type="Proteomes" id="UP001139502">
    <property type="component" value="Unassembled WGS sequence"/>
</dbReference>
<reference evidence="1" key="1">
    <citation type="submission" date="2022-06" db="EMBL/GenBank/DDBJ databases">
        <title>Rothia sp. isolated from sandalwood seedling.</title>
        <authorList>
            <person name="Tuikhar N."/>
            <person name="Kirdat K."/>
            <person name="Thorat V."/>
            <person name="Swetha P."/>
            <person name="Padma S."/>
            <person name="Sundararaj R."/>
            <person name="Yadav A."/>
        </authorList>
    </citation>
    <scope>NUCLEOTIDE SEQUENCE</scope>
    <source>
        <strain evidence="1">AR01</strain>
    </source>
</reference>
<sequence length="84" mass="9285">MSNPRKAEIHRAMDGAATATGLPLTNDSYSRMGSAAVKLRKEYGVDEMELLRCIPGQKLHAQARSTPQDTFVYWSALCATKLTR</sequence>
<evidence type="ECO:0000313" key="1">
    <source>
        <dbReference type="EMBL" id="MCP3425998.1"/>
    </source>
</evidence>